<comment type="similarity">
    <text evidence="1 6 7">Belongs to the universal ribosomal protein uS17 family.</text>
</comment>
<protein>
    <recommendedName>
        <fullName evidence="6">Small ribosomal subunit protein uS17</fullName>
    </recommendedName>
</protein>
<dbReference type="PRINTS" id="PR00973">
    <property type="entry name" value="RIBOSOMALS17"/>
</dbReference>
<evidence type="ECO:0000313" key="9">
    <source>
        <dbReference type="Proteomes" id="UP000078162"/>
    </source>
</evidence>
<dbReference type="InterPro" id="IPR019984">
    <property type="entry name" value="Ribosomal_uS17_bact/chlr"/>
</dbReference>
<dbReference type="PANTHER" id="PTHR10744:SF1">
    <property type="entry name" value="SMALL RIBOSOMAL SUBUNIT PROTEIN US17M"/>
    <property type="match status" value="1"/>
</dbReference>
<keyword evidence="9" id="KW-1185">Reference proteome</keyword>
<accession>A0A1A9HTX2</accession>
<dbReference type="EMBL" id="CP014639">
    <property type="protein sequence ID" value="ANH78439.1"/>
    <property type="molecule type" value="Genomic_DNA"/>
</dbReference>
<dbReference type="AlphaFoldDB" id="A0A1A9HTX2"/>
<dbReference type="NCBIfam" id="TIGR03635">
    <property type="entry name" value="uS17_bact"/>
    <property type="match status" value="1"/>
</dbReference>
<evidence type="ECO:0000256" key="2">
    <source>
        <dbReference type="ARBA" id="ARBA00022730"/>
    </source>
</evidence>
<dbReference type="PROSITE" id="PS00056">
    <property type="entry name" value="RIBOSOMAL_S17"/>
    <property type="match status" value="1"/>
</dbReference>
<organism evidence="8 9">
    <name type="scientific">Candidatus Chlamydia sanziniae</name>
    <dbReference type="NCBI Taxonomy" id="1806891"/>
    <lineage>
        <taxon>Bacteria</taxon>
        <taxon>Pseudomonadati</taxon>
        <taxon>Chlamydiota</taxon>
        <taxon>Chlamydiia</taxon>
        <taxon>Chlamydiales</taxon>
        <taxon>Chlamydiaceae</taxon>
        <taxon>Chlamydia/Chlamydophila group</taxon>
        <taxon>Chlamydia</taxon>
    </lineage>
</organism>
<dbReference type="InterPro" id="IPR019979">
    <property type="entry name" value="Ribosomal_uS17_CS"/>
</dbReference>
<dbReference type="InterPro" id="IPR000266">
    <property type="entry name" value="Ribosomal_uS17"/>
</dbReference>
<dbReference type="GO" id="GO:0022627">
    <property type="term" value="C:cytosolic small ribosomal subunit"/>
    <property type="evidence" value="ECO:0007669"/>
    <property type="project" value="UniProtKB-UniRule"/>
</dbReference>
<dbReference type="InterPro" id="IPR012340">
    <property type="entry name" value="NA-bd_OB-fold"/>
</dbReference>
<dbReference type="GO" id="GO:0019843">
    <property type="term" value="F:rRNA binding"/>
    <property type="evidence" value="ECO:0007669"/>
    <property type="project" value="UniProtKB-UniRule"/>
</dbReference>
<evidence type="ECO:0000256" key="3">
    <source>
        <dbReference type="ARBA" id="ARBA00022884"/>
    </source>
</evidence>
<comment type="subunit">
    <text evidence="6">Part of the 30S ribosomal subunit.</text>
</comment>
<dbReference type="SUPFAM" id="SSF50249">
    <property type="entry name" value="Nucleic acid-binding proteins"/>
    <property type="match status" value="1"/>
</dbReference>
<keyword evidence="2 6" id="KW-0699">rRNA-binding</keyword>
<proteinExistence type="inferred from homology"/>
<keyword evidence="4 6" id="KW-0689">Ribosomal protein</keyword>
<dbReference type="HAMAP" id="MF_01345_B">
    <property type="entry name" value="Ribosomal_uS17_B"/>
    <property type="match status" value="1"/>
</dbReference>
<dbReference type="GO" id="GO:0003735">
    <property type="term" value="F:structural constituent of ribosome"/>
    <property type="evidence" value="ECO:0007669"/>
    <property type="project" value="UniProtKB-UniRule"/>
</dbReference>
<sequence>MTNELRNSRKTKTGVVVSAKMDKTVVVRVERIYSHSQYLKVARSSKKYYAHNTFDLSEGDKVQIEETRPLSKSKRWRVVARMD</sequence>
<reference evidence="8 9" key="1">
    <citation type="submission" date="2016-03" db="EMBL/GenBank/DDBJ databases">
        <title>Culture-independent genomics supports pathogen discovery for uncultivable bacteria within the genus Chlamydia.</title>
        <authorList>
            <person name="Taylor-Brown A."/>
            <person name="Bachmann N.L."/>
            <person name="Borel N."/>
            <person name="Polkinghorne A."/>
        </authorList>
    </citation>
    <scope>NUCLEOTIDE SEQUENCE [LARGE SCALE GENOMIC DNA]</scope>
    <source>
        <strain evidence="8 9">2742-308</strain>
    </source>
</reference>
<evidence type="ECO:0000256" key="5">
    <source>
        <dbReference type="ARBA" id="ARBA00023274"/>
    </source>
</evidence>
<evidence type="ECO:0000313" key="8">
    <source>
        <dbReference type="EMBL" id="ANH78439.1"/>
    </source>
</evidence>
<gene>
    <name evidence="6" type="primary">rpsQ</name>
    <name evidence="8" type="ORF">Cs308_0268</name>
</gene>
<dbReference type="PATRIC" id="fig|1806891.3.peg.260"/>
<evidence type="ECO:0000256" key="4">
    <source>
        <dbReference type="ARBA" id="ARBA00022980"/>
    </source>
</evidence>
<dbReference type="KEGG" id="csaz:Cs308_0268"/>
<keyword evidence="3 6" id="KW-0694">RNA-binding</keyword>
<comment type="function">
    <text evidence="6">One of the primary rRNA binding proteins, it binds specifically to the 5'-end of 16S ribosomal RNA.</text>
</comment>
<dbReference type="Gene3D" id="2.40.50.140">
    <property type="entry name" value="Nucleic acid-binding proteins"/>
    <property type="match status" value="1"/>
</dbReference>
<dbReference type="PANTHER" id="PTHR10744">
    <property type="entry name" value="40S RIBOSOMAL PROTEIN S11 FAMILY MEMBER"/>
    <property type="match status" value="1"/>
</dbReference>
<keyword evidence="5 6" id="KW-0687">Ribonucleoprotein</keyword>
<dbReference type="Proteomes" id="UP000078162">
    <property type="component" value="Chromosome"/>
</dbReference>
<dbReference type="RefSeq" id="WP_066481624.1">
    <property type="nucleotide sequence ID" value="NZ_CP014639.1"/>
</dbReference>
<dbReference type="STRING" id="1806891.Cs308_0268"/>
<dbReference type="OrthoDB" id="9811714at2"/>
<dbReference type="CDD" id="cd00364">
    <property type="entry name" value="Ribosomal_uS17"/>
    <property type="match status" value="1"/>
</dbReference>
<evidence type="ECO:0000256" key="6">
    <source>
        <dbReference type="HAMAP-Rule" id="MF_01345"/>
    </source>
</evidence>
<dbReference type="NCBIfam" id="NF004123">
    <property type="entry name" value="PRK05610.1"/>
    <property type="match status" value="1"/>
</dbReference>
<evidence type="ECO:0000256" key="7">
    <source>
        <dbReference type="RuleBase" id="RU003872"/>
    </source>
</evidence>
<dbReference type="GO" id="GO:0006412">
    <property type="term" value="P:translation"/>
    <property type="evidence" value="ECO:0007669"/>
    <property type="project" value="UniProtKB-UniRule"/>
</dbReference>
<dbReference type="Pfam" id="PF00366">
    <property type="entry name" value="Ribosomal_S17"/>
    <property type="match status" value="1"/>
</dbReference>
<name>A0A1A9HTX2_9CHLA</name>
<evidence type="ECO:0000256" key="1">
    <source>
        <dbReference type="ARBA" id="ARBA00010254"/>
    </source>
</evidence>